<keyword evidence="2" id="KW-1185">Reference proteome</keyword>
<organism evidence="1 2">
    <name type="scientific">Lithospermum erythrorhizon</name>
    <name type="common">Purple gromwell</name>
    <name type="synonym">Lithospermum officinale var. erythrorhizon</name>
    <dbReference type="NCBI Taxonomy" id="34254"/>
    <lineage>
        <taxon>Eukaryota</taxon>
        <taxon>Viridiplantae</taxon>
        <taxon>Streptophyta</taxon>
        <taxon>Embryophyta</taxon>
        <taxon>Tracheophyta</taxon>
        <taxon>Spermatophyta</taxon>
        <taxon>Magnoliopsida</taxon>
        <taxon>eudicotyledons</taxon>
        <taxon>Gunneridae</taxon>
        <taxon>Pentapetalae</taxon>
        <taxon>asterids</taxon>
        <taxon>lamiids</taxon>
        <taxon>Boraginales</taxon>
        <taxon>Boraginaceae</taxon>
        <taxon>Boraginoideae</taxon>
        <taxon>Lithospermeae</taxon>
        <taxon>Lithospermum</taxon>
    </lineage>
</organism>
<reference evidence="1 2" key="1">
    <citation type="submission" date="2024-01" db="EMBL/GenBank/DDBJ databases">
        <title>The complete chloroplast genome sequence of Lithospermum erythrorhizon: insights into the phylogenetic relationship among Boraginaceae species and the maternal lineages of purple gromwells.</title>
        <authorList>
            <person name="Okada T."/>
            <person name="Watanabe K."/>
        </authorList>
    </citation>
    <scope>NUCLEOTIDE SEQUENCE [LARGE SCALE GENOMIC DNA]</scope>
</reference>
<accession>A0AAV3PL25</accession>
<evidence type="ECO:0000313" key="1">
    <source>
        <dbReference type="EMBL" id="GAA0151988.1"/>
    </source>
</evidence>
<proteinExistence type="predicted"/>
<gene>
    <name evidence="1" type="ORF">LIER_10582</name>
</gene>
<comment type="caution">
    <text evidence="1">The sequence shown here is derived from an EMBL/GenBank/DDBJ whole genome shotgun (WGS) entry which is preliminary data.</text>
</comment>
<dbReference type="EMBL" id="BAABME010001891">
    <property type="protein sequence ID" value="GAA0151988.1"/>
    <property type="molecule type" value="Genomic_DNA"/>
</dbReference>
<dbReference type="AlphaFoldDB" id="A0AAV3PL25"/>
<name>A0AAV3PL25_LITER</name>
<protein>
    <submittedName>
        <fullName evidence="1">Uncharacterized protein</fullName>
    </submittedName>
</protein>
<evidence type="ECO:0000313" key="2">
    <source>
        <dbReference type="Proteomes" id="UP001454036"/>
    </source>
</evidence>
<sequence>MLVAGWCRSIGVGPVAGWWRAVGAGPVCKGVGMRHWTRDSRLGGPEWSIRCGGPGTRPLLGYGPVGYVSIVVGPRLGRLSSGPRTGLGR</sequence>
<dbReference type="Proteomes" id="UP001454036">
    <property type="component" value="Unassembled WGS sequence"/>
</dbReference>